<dbReference type="Pfam" id="PF01638">
    <property type="entry name" value="HxlR"/>
    <property type="match status" value="1"/>
</dbReference>
<keyword evidence="2" id="KW-0238">DNA-binding</keyword>
<name>A0A540W3A1_9ACTN</name>
<dbReference type="InterPro" id="IPR036388">
    <property type="entry name" value="WH-like_DNA-bd_sf"/>
</dbReference>
<accession>A0A540W3A1</accession>
<dbReference type="SMART" id="SM00418">
    <property type="entry name" value="HTH_ARSR"/>
    <property type="match status" value="1"/>
</dbReference>
<keyword evidence="1" id="KW-0805">Transcription regulation</keyword>
<dbReference type="AlphaFoldDB" id="A0A540W3A1"/>
<evidence type="ECO:0000256" key="2">
    <source>
        <dbReference type="ARBA" id="ARBA00023125"/>
    </source>
</evidence>
<dbReference type="PANTHER" id="PTHR33204">
    <property type="entry name" value="TRANSCRIPTIONAL REGULATOR, MARR FAMILY"/>
    <property type="match status" value="1"/>
</dbReference>
<sequence>MNEPVLSKREYKRYGSTCKMCIFVRGTGRGAAAMEDERRPGRQVSVQEVLARAGDVREAFDTIANTWSLLILLALRDGTLRYNELKRTVGGVSERRLSQTLKVLERDGVVDRKLVRSIPSHVEYSLTPTGEVVVDSLGELLSTIIEFSPQVAAARRRYDEKQAQAQENPER</sequence>
<feature type="domain" description="HTH hxlR-type" evidence="4">
    <location>
        <begin position="53"/>
        <end position="152"/>
    </location>
</feature>
<dbReference type="CDD" id="cd00090">
    <property type="entry name" value="HTH_ARSR"/>
    <property type="match status" value="1"/>
</dbReference>
<protein>
    <submittedName>
        <fullName evidence="5">Helix-turn-helix transcriptional regulator</fullName>
    </submittedName>
</protein>
<evidence type="ECO:0000259" key="4">
    <source>
        <dbReference type="PROSITE" id="PS51118"/>
    </source>
</evidence>
<dbReference type="EMBL" id="VIGB01000003">
    <property type="protein sequence ID" value="TQF02824.1"/>
    <property type="molecule type" value="Genomic_DNA"/>
</dbReference>
<comment type="caution">
    <text evidence="5">The sequence shown here is derived from an EMBL/GenBank/DDBJ whole genome shotgun (WGS) entry which is preliminary data.</text>
</comment>
<keyword evidence="3" id="KW-0804">Transcription</keyword>
<dbReference type="InterPro" id="IPR011991">
    <property type="entry name" value="ArsR-like_HTH"/>
</dbReference>
<organism evidence="5 6">
    <name type="scientific">Kitasatospora acidiphila</name>
    <dbReference type="NCBI Taxonomy" id="2567942"/>
    <lineage>
        <taxon>Bacteria</taxon>
        <taxon>Bacillati</taxon>
        <taxon>Actinomycetota</taxon>
        <taxon>Actinomycetes</taxon>
        <taxon>Kitasatosporales</taxon>
        <taxon>Streptomycetaceae</taxon>
        <taxon>Kitasatospora</taxon>
    </lineage>
</organism>
<dbReference type="Gene3D" id="1.10.10.10">
    <property type="entry name" value="Winged helix-like DNA-binding domain superfamily/Winged helix DNA-binding domain"/>
    <property type="match status" value="1"/>
</dbReference>
<dbReference type="Proteomes" id="UP000319103">
    <property type="component" value="Unassembled WGS sequence"/>
</dbReference>
<proteinExistence type="predicted"/>
<dbReference type="PANTHER" id="PTHR33204:SF37">
    <property type="entry name" value="HTH-TYPE TRANSCRIPTIONAL REGULATOR YODB"/>
    <property type="match status" value="1"/>
</dbReference>
<dbReference type="InterPro" id="IPR036390">
    <property type="entry name" value="WH_DNA-bd_sf"/>
</dbReference>
<evidence type="ECO:0000313" key="6">
    <source>
        <dbReference type="Proteomes" id="UP000319103"/>
    </source>
</evidence>
<reference evidence="5 6" key="1">
    <citation type="submission" date="2019-06" db="EMBL/GenBank/DDBJ databases">
        <title>Description of Kitasatospora acidophila sp. nov. isolated from pine grove soil, and reclassification of Streptomyces novaecaesareae to Kitasatospora novaeceasareae comb. nov.</title>
        <authorList>
            <person name="Kim M.J."/>
        </authorList>
    </citation>
    <scope>NUCLEOTIDE SEQUENCE [LARGE SCALE GENOMIC DNA]</scope>
    <source>
        <strain evidence="5 6">MMS16-CNU292</strain>
    </source>
</reference>
<dbReference type="GO" id="GO:0003677">
    <property type="term" value="F:DNA binding"/>
    <property type="evidence" value="ECO:0007669"/>
    <property type="project" value="UniProtKB-KW"/>
</dbReference>
<dbReference type="SUPFAM" id="SSF46785">
    <property type="entry name" value="Winged helix' DNA-binding domain"/>
    <property type="match status" value="1"/>
</dbReference>
<evidence type="ECO:0000256" key="1">
    <source>
        <dbReference type="ARBA" id="ARBA00023015"/>
    </source>
</evidence>
<dbReference type="InterPro" id="IPR002577">
    <property type="entry name" value="HTH_HxlR"/>
</dbReference>
<evidence type="ECO:0000256" key="3">
    <source>
        <dbReference type="ARBA" id="ARBA00023163"/>
    </source>
</evidence>
<dbReference type="InterPro" id="IPR001845">
    <property type="entry name" value="HTH_ArsR_DNA-bd_dom"/>
</dbReference>
<keyword evidence="6" id="KW-1185">Reference proteome</keyword>
<gene>
    <name evidence="5" type="ORF">E6W39_11845</name>
</gene>
<dbReference type="PROSITE" id="PS51118">
    <property type="entry name" value="HTH_HXLR"/>
    <property type="match status" value="1"/>
</dbReference>
<evidence type="ECO:0000313" key="5">
    <source>
        <dbReference type="EMBL" id="TQF02824.1"/>
    </source>
</evidence>
<dbReference type="GO" id="GO:0003700">
    <property type="term" value="F:DNA-binding transcription factor activity"/>
    <property type="evidence" value="ECO:0007669"/>
    <property type="project" value="InterPro"/>
</dbReference>